<comment type="subcellular location">
    <subcellularLocation>
        <location evidence="1">Membrane</location>
        <topology evidence="1">Multi-pass membrane protein</topology>
    </subcellularLocation>
</comment>
<keyword evidence="6" id="KW-0560">Oxidoreductase</keyword>
<dbReference type="InterPro" id="IPR038354">
    <property type="entry name" value="VKOR_sf"/>
</dbReference>
<keyword evidence="4" id="KW-0874">Quinone</keyword>
<dbReference type="RefSeq" id="WP_210513197.1">
    <property type="nucleotide sequence ID" value="NZ_JAFIDN010000013.1"/>
</dbReference>
<evidence type="ECO:0000256" key="6">
    <source>
        <dbReference type="ARBA" id="ARBA00023002"/>
    </source>
</evidence>
<sequence>MNRLIIGFIVVAMLGWVASAILTAVHFWAIPLIPADANLPGSMKVITSQWAYIGPIPLATVGAVYYIVMIAMGALWLQTKNETIERLLLPVTGFGFLASLGFVYLQIGVIGAICPFCMMSAAATTVLFGIELYIKYRGGAASTPSLESTKVWPAVFATTMLLTIFAMWTLTVLPLPGSGA</sequence>
<reference evidence="12" key="1">
    <citation type="submission" date="2021-02" db="EMBL/GenBank/DDBJ databases">
        <title>Natronogracilivirga saccharolytica gen. nov. sp. nov. a new anaerobic, haloalkiliphilic carbohydrate-fermenting bacterium from soda lake and proposing of Cyclonatronumiaceae fam. nov. in the phylum Balneolaeota.</title>
        <authorList>
            <person name="Zhilina T.N."/>
            <person name="Sorokin D.Y."/>
            <person name="Zavarzina D.G."/>
            <person name="Toshchakov S.V."/>
            <person name="Kublanov I.V."/>
        </authorList>
    </citation>
    <scope>NUCLEOTIDE SEQUENCE</scope>
    <source>
        <strain evidence="12">Z-1702</strain>
    </source>
</reference>
<dbReference type="Gene3D" id="1.20.1440.130">
    <property type="entry name" value="VKOR domain"/>
    <property type="match status" value="1"/>
</dbReference>
<dbReference type="GO" id="GO:0016020">
    <property type="term" value="C:membrane"/>
    <property type="evidence" value="ECO:0007669"/>
    <property type="project" value="UniProtKB-SubCell"/>
</dbReference>
<keyword evidence="9" id="KW-0676">Redox-active center</keyword>
<evidence type="ECO:0000259" key="11">
    <source>
        <dbReference type="SMART" id="SM00756"/>
    </source>
</evidence>
<comment type="similarity">
    <text evidence="2">Belongs to the VKOR family.</text>
</comment>
<dbReference type="Pfam" id="PF07884">
    <property type="entry name" value="VKOR"/>
    <property type="match status" value="1"/>
</dbReference>
<dbReference type="EMBL" id="JAFIDN010000013">
    <property type="protein sequence ID" value="MBP3193744.1"/>
    <property type="molecule type" value="Genomic_DNA"/>
</dbReference>
<dbReference type="GO" id="GO:0048038">
    <property type="term" value="F:quinone binding"/>
    <property type="evidence" value="ECO:0007669"/>
    <property type="project" value="UniProtKB-KW"/>
</dbReference>
<evidence type="ECO:0000256" key="3">
    <source>
        <dbReference type="ARBA" id="ARBA00022692"/>
    </source>
</evidence>
<evidence type="ECO:0000256" key="10">
    <source>
        <dbReference type="SAM" id="Phobius"/>
    </source>
</evidence>
<dbReference type="InterPro" id="IPR012932">
    <property type="entry name" value="VKOR"/>
</dbReference>
<name>A0A8J7RPW5_9BACT</name>
<evidence type="ECO:0000256" key="7">
    <source>
        <dbReference type="ARBA" id="ARBA00023136"/>
    </source>
</evidence>
<evidence type="ECO:0000256" key="5">
    <source>
        <dbReference type="ARBA" id="ARBA00022989"/>
    </source>
</evidence>
<keyword evidence="8" id="KW-1015">Disulfide bond</keyword>
<keyword evidence="7 10" id="KW-0472">Membrane</keyword>
<evidence type="ECO:0000256" key="1">
    <source>
        <dbReference type="ARBA" id="ARBA00004141"/>
    </source>
</evidence>
<feature type="transmembrane region" description="Helical" evidence="10">
    <location>
        <begin position="50"/>
        <end position="75"/>
    </location>
</feature>
<evidence type="ECO:0000256" key="4">
    <source>
        <dbReference type="ARBA" id="ARBA00022719"/>
    </source>
</evidence>
<evidence type="ECO:0000313" key="13">
    <source>
        <dbReference type="Proteomes" id="UP000673975"/>
    </source>
</evidence>
<proteinExistence type="inferred from homology"/>
<feature type="transmembrane region" description="Helical" evidence="10">
    <location>
        <begin position="7"/>
        <end position="30"/>
    </location>
</feature>
<evidence type="ECO:0000256" key="2">
    <source>
        <dbReference type="ARBA" id="ARBA00006214"/>
    </source>
</evidence>
<evidence type="ECO:0000313" key="12">
    <source>
        <dbReference type="EMBL" id="MBP3193744.1"/>
    </source>
</evidence>
<feature type="transmembrane region" description="Helical" evidence="10">
    <location>
        <begin position="87"/>
        <end position="104"/>
    </location>
</feature>
<feature type="transmembrane region" description="Helical" evidence="10">
    <location>
        <begin position="151"/>
        <end position="170"/>
    </location>
</feature>
<evidence type="ECO:0000256" key="8">
    <source>
        <dbReference type="ARBA" id="ARBA00023157"/>
    </source>
</evidence>
<organism evidence="12 13">
    <name type="scientific">Natronogracilivirga saccharolytica</name>
    <dbReference type="NCBI Taxonomy" id="2812953"/>
    <lineage>
        <taxon>Bacteria</taxon>
        <taxon>Pseudomonadati</taxon>
        <taxon>Balneolota</taxon>
        <taxon>Balneolia</taxon>
        <taxon>Balneolales</taxon>
        <taxon>Cyclonatronaceae</taxon>
        <taxon>Natronogracilivirga</taxon>
    </lineage>
</organism>
<dbReference type="AlphaFoldDB" id="A0A8J7RPW5"/>
<dbReference type="CDD" id="cd10546">
    <property type="entry name" value="VKOR"/>
    <property type="match status" value="1"/>
</dbReference>
<keyword evidence="3 10" id="KW-0812">Transmembrane</keyword>
<dbReference type="Proteomes" id="UP000673975">
    <property type="component" value="Unassembled WGS sequence"/>
</dbReference>
<dbReference type="SMART" id="SM00756">
    <property type="entry name" value="VKc"/>
    <property type="match status" value="1"/>
</dbReference>
<keyword evidence="13" id="KW-1185">Reference proteome</keyword>
<keyword evidence="5 10" id="KW-1133">Transmembrane helix</keyword>
<gene>
    <name evidence="12" type="ORF">NATSA_13790</name>
</gene>
<feature type="transmembrane region" description="Helical" evidence="10">
    <location>
        <begin position="110"/>
        <end position="130"/>
    </location>
</feature>
<protein>
    <submittedName>
        <fullName evidence="12">Vitamin K epoxide reductase family protein</fullName>
    </submittedName>
</protein>
<feature type="domain" description="Vitamin K epoxide reductase" evidence="11">
    <location>
        <begin position="1"/>
        <end position="135"/>
    </location>
</feature>
<evidence type="ECO:0000256" key="9">
    <source>
        <dbReference type="ARBA" id="ARBA00023284"/>
    </source>
</evidence>
<comment type="caution">
    <text evidence="12">The sequence shown here is derived from an EMBL/GenBank/DDBJ whole genome shotgun (WGS) entry which is preliminary data.</text>
</comment>
<dbReference type="PANTHER" id="PTHR34573:SF1">
    <property type="entry name" value="VITAMIN K EPOXIDE REDUCTASE DOMAIN-CONTAINING PROTEIN"/>
    <property type="match status" value="1"/>
</dbReference>
<dbReference type="PANTHER" id="PTHR34573">
    <property type="entry name" value="VKC DOMAIN-CONTAINING PROTEIN"/>
    <property type="match status" value="1"/>
</dbReference>
<dbReference type="GO" id="GO:0016491">
    <property type="term" value="F:oxidoreductase activity"/>
    <property type="evidence" value="ECO:0007669"/>
    <property type="project" value="UniProtKB-KW"/>
</dbReference>
<accession>A0A8J7RPW5</accession>